<dbReference type="AlphaFoldDB" id="A0A8J7VRS1"/>
<dbReference type="InterPro" id="IPR002110">
    <property type="entry name" value="Ankyrin_rpt"/>
</dbReference>
<proteinExistence type="predicted"/>
<evidence type="ECO:0000313" key="2">
    <source>
        <dbReference type="EMBL" id="MBR0561071.1"/>
    </source>
</evidence>
<dbReference type="RefSeq" id="WP_211925038.1">
    <property type="nucleotide sequence ID" value="NZ_JAGQFT020000004.1"/>
</dbReference>
<dbReference type="InterPro" id="IPR036770">
    <property type="entry name" value="Ankyrin_rpt-contain_sf"/>
</dbReference>
<evidence type="ECO:0000313" key="3">
    <source>
        <dbReference type="EMBL" id="MBS7456917.1"/>
    </source>
</evidence>
<evidence type="ECO:0000313" key="4">
    <source>
        <dbReference type="Proteomes" id="UP000675747"/>
    </source>
</evidence>
<name>A0A8J7VRS1_9GAMM</name>
<keyword evidence="4" id="KW-1185">Reference proteome</keyword>
<accession>A0A8J7VRS1</accession>
<sequence length="66" mass="7179">MKQTLMAAPCDPDQRNHAGQTPAMYAALFQRTAILEDLRSRGADMQATDAAGNSVDSILRWSAGER</sequence>
<gene>
    <name evidence="3" type="ORF">KB893_007195</name>
    <name evidence="2" type="ORF">KB893_00850</name>
</gene>
<comment type="caution">
    <text evidence="2">The sequence shown here is derived from an EMBL/GenBank/DDBJ whole genome shotgun (WGS) entry which is preliminary data.</text>
</comment>
<protein>
    <recommendedName>
        <fullName evidence="5">Ankyrin repeat domain-containing protein</fullName>
    </recommendedName>
</protein>
<dbReference type="EMBL" id="JAGQFT020000004">
    <property type="protein sequence ID" value="MBS7456917.1"/>
    <property type="molecule type" value="Genomic_DNA"/>
</dbReference>
<feature type="repeat" description="ANK" evidence="1">
    <location>
        <begin position="18"/>
        <end position="50"/>
    </location>
</feature>
<keyword evidence="1" id="KW-0040">ANK repeat</keyword>
<evidence type="ECO:0000256" key="1">
    <source>
        <dbReference type="PROSITE-ProRule" id="PRU00023"/>
    </source>
</evidence>
<dbReference type="SUPFAM" id="SSF48403">
    <property type="entry name" value="Ankyrin repeat"/>
    <property type="match status" value="1"/>
</dbReference>
<reference evidence="3 4" key="1">
    <citation type="journal article" date="2021" name="Microbiol. Resour. Announc.">
        <title>Draft Genome Sequence of Coralloluteibacterium stylophorae LMG 29479T.</title>
        <authorList>
            <person name="Karlyshev A.V."/>
            <person name="Kudryashova E.B."/>
            <person name="Ariskina E.V."/>
            <person name="Conroy A.P."/>
            <person name="Abidueva E.Y."/>
        </authorList>
    </citation>
    <scope>NUCLEOTIDE SEQUENCE [LARGE SCALE GENOMIC DNA]</scope>
    <source>
        <strain evidence="3 4">LMG 29479</strain>
    </source>
</reference>
<dbReference type="Proteomes" id="UP000675747">
    <property type="component" value="Unassembled WGS sequence"/>
</dbReference>
<evidence type="ECO:0008006" key="5">
    <source>
        <dbReference type="Google" id="ProtNLM"/>
    </source>
</evidence>
<reference evidence="2" key="2">
    <citation type="submission" date="2021-04" db="EMBL/GenBank/DDBJ databases">
        <authorList>
            <person name="Karlyshev A.V."/>
        </authorList>
    </citation>
    <scope>NUCLEOTIDE SEQUENCE</scope>
    <source>
        <strain evidence="2">LMG 29479</strain>
    </source>
</reference>
<organism evidence="2">
    <name type="scientific">Coralloluteibacterium stylophorae</name>
    <dbReference type="NCBI Taxonomy" id="1776034"/>
    <lineage>
        <taxon>Bacteria</taxon>
        <taxon>Pseudomonadati</taxon>
        <taxon>Pseudomonadota</taxon>
        <taxon>Gammaproteobacteria</taxon>
        <taxon>Lysobacterales</taxon>
        <taxon>Lysobacteraceae</taxon>
        <taxon>Coralloluteibacterium</taxon>
    </lineage>
</organism>
<dbReference type="EMBL" id="JAGQFT010000002">
    <property type="protein sequence ID" value="MBR0561071.1"/>
    <property type="molecule type" value="Genomic_DNA"/>
</dbReference>
<dbReference type="Gene3D" id="1.25.40.20">
    <property type="entry name" value="Ankyrin repeat-containing domain"/>
    <property type="match status" value="1"/>
</dbReference>
<dbReference type="PROSITE" id="PS50088">
    <property type="entry name" value="ANK_REPEAT"/>
    <property type="match status" value="1"/>
</dbReference>